<dbReference type="PANTHER" id="PTHR30561">
    <property type="entry name" value="SMR FAMILY PROTON-DEPENDENT DRUG EFFLUX TRANSPORTER SUGE"/>
    <property type="match status" value="1"/>
</dbReference>
<feature type="transmembrane region" description="Helical" evidence="8">
    <location>
        <begin position="79"/>
        <end position="98"/>
    </location>
</feature>
<dbReference type="EMBL" id="JACCBU010000001">
    <property type="protein sequence ID" value="NYE73634.1"/>
    <property type="molecule type" value="Genomic_DNA"/>
</dbReference>
<evidence type="ECO:0000256" key="7">
    <source>
        <dbReference type="RuleBase" id="RU003942"/>
    </source>
</evidence>
<proteinExistence type="inferred from homology"/>
<dbReference type="PANTHER" id="PTHR30561:SF1">
    <property type="entry name" value="MULTIDRUG TRANSPORTER EMRE"/>
    <property type="match status" value="1"/>
</dbReference>
<comment type="subcellular location">
    <subcellularLocation>
        <location evidence="1 7">Cell membrane</location>
        <topology evidence="1 7">Multi-pass membrane protein</topology>
    </subcellularLocation>
</comment>
<gene>
    <name evidence="9" type="ORF">BKA15_004963</name>
</gene>
<evidence type="ECO:0000256" key="3">
    <source>
        <dbReference type="ARBA" id="ARBA00022475"/>
    </source>
</evidence>
<reference evidence="9 10" key="1">
    <citation type="submission" date="2020-07" db="EMBL/GenBank/DDBJ databases">
        <title>Sequencing the genomes of 1000 actinobacteria strains.</title>
        <authorList>
            <person name="Klenk H.-P."/>
        </authorList>
    </citation>
    <scope>NUCLEOTIDE SEQUENCE [LARGE SCALE GENOMIC DNA]</scope>
    <source>
        <strain evidence="9 10">DSM 22083</strain>
    </source>
</reference>
<feature type="transmembrane region" description="Helical" evidence="8">
    <location>
        <begin position="21"/>
        <end position="41"/>
    </location>
</feature>
<evidence type="ECO:0000256" key="2">
    <source>
        <dbReference type="ARBA" id="ARBA00022448"/>
    </source>
</evidence>
<dbReference type="Gene3D" id="1.10.3730.20">
    <property type="match status" value="1"/>
</dbReference>
<evidence type="ECO:0000256" key="5">
    <source>
        <dbReference type="ARBA" id="ARBA00022989"/>
    </source>
</evidence>
<feature type="transmembrane region" description="Helical" evidence="8">
    <location>
        <begin position="47"/>
        <end position="67"/>
    </location>
</feature>
<evidence type="ECO:0000313" key="10">
    <source>
        <dbReference type="Proteomes" id="UP000569914"/>
    </source>
</evidence>
<protein>
    <submittedName>
        <fullName evidence="9">Multidrug transporter EmrE-like cation transporter</fullName>
    </submittedName>
</protein>
<evidence type="ECO:0000256" key="6">
    <source>
        <dbReference type="ARBA" id="ARBA00023136"/>
    </source>
</evidence>
<keyword evidence="2" id="KW-0813">Transport</keyword>
<dbReference type="AlphaFoldDB" id="A0A7Y9LB87"/>
<accession>A0A7Y9LB87</accession>
<dbReference type="InterPro" id="IPR037185">
    <property type="entry name" value="EmrE-like"/>
</dbReference>
<sequence>MAEAGRHRSAGKDRRPTRRGIQAWTALFLAIALDVVQVFALDASAGFTHPLLATAAILAFVAELVLFTLALRLVPPTNAYALLGLSTAAVSVISIGWLGEQITIIKALALLAVIAGSVLLNGDARAASAGSPRRTSPGSPGAKA</sequence>
<dbReference type="InterPro" id="IPR045324">
    <property type="entry name" value="Small_multidrug_res"/>
</dbReference>
<dbReference type="SUPFAM" id="SSF103481">
    <property type="entry name" value="Multidrug resistance efflux transporter EmrE"/>
    <property type="match status" value="1"/>
</dbReference>
<evidence type="ECO:0000256" key="4">
    <source>
        <dbReference type="ARBA" id="ARBA00022692"/>
    </source>
</evidence>
<keyword evidence="5 8" id="KW-1133">Transmembrane helix</keyword>
<evidence type="ECO:0000256" key="1">
    <source>
        <dbReference type="ARBA" id="ARBA00004651"/>
    </source>
</evidence>
<organism evidence="9 10">
    <name type="scientific">Microlunatus parietis</name>
    <dbReference type="NCBI Taxonomy" id="682979"/>
    <lineage>
        <taxon>Bacteria</taxon>
        <taxon>Bacillati</taxon>
        <taxon>Actinomycetota</taxon>
        <taxon>Actinomycetes</taxon>
        <taxon>Propionibacteriales</taxon>
        <taxon>Propionibacteriaceae</taxon>
        <taxon>Microlunatus</taxon>
    </lineage>
</organism>
<dbReference type="InterPro" id="IPR000390">
    <property type="entry name" value="Small_drug/metabolite_transptr"/>
</dbReference>
<dbReference type="RefSeq" id="WP_179755271.1">
    <property type="nucleotide sequence ID" value="NZ_JACCBU010000001.1"/>
</dbReference>
<dbReference type="Proteomes" id="UP000569914">
    <property type="component" value="Unassembled WGS sequence"/>
</dbReference>
<keyword evidence="6 8" id="KW-0472">Membrane</keyword>
<dbReference type="GO" id="GO:0022857">
    <property type="term" value="F:transmembrane transporter activity"/>
    <property type="evidence" value="ECO:0007669"/>
    <property type="project" value="InterPro"/>
</dbReference>
<dbReference type="GO" id="GO:0005886">
    <property type="term" value="C:plasma membrane"/>
    <property type="evidence" value="ECO:0007669"/>
    <property type="project" value="UniProtKB-SubCell"/>
</dbReference>
<keyword evidence="10" id="KW-1185">Reference proteome</keyword>
<name>A0A7Y9LB87_9ACTN</name>
<comment type="similarity">
    <text evidence="7">Belongs to the drug/metabolite transporter (DMT) superfamily. Small multidrug resistance (SMR) (TC 2.A.7.1) family.</text>
</comment>
<keyword evidence="3" id="KW-1003">Cell membrane</keyword>
<evidence type="ECO:0000313" key="9">
    <source>
        <dbReference type="EMBL" id="NYE73634.1"/>
    </source>
</evidence>
<comment type="caution">
    <text evidence="9">The sequence shown here is derived from an EMBL/GenBank/DDBJ whole genome shotgun (WGS) entry which is preliminary data.</text>
</comment>
<dbReference type="Pfam" id="PF00893">
    <property type="entry name" value="Multi_Drug_Res"/>
    <property type="match status" value="1"/>
</dbReference>
<keyword evidence="4 7" id="KW-0812">Transmembrane</keyword>
<evidence type="ECO:0000256" key="8">
    <source>
        <dbReference type="SAM" id="Phobius"/>
    </source>
</evidence>
<feature type="transmembrane region" description="Helical" evidence="8">
    <location>
        <begin position="104"/>
        <end position="124"/>
    </location>
</feature>